<evidence type="ECO:0000313" key="4">
    <source>
        <dbReference type="EMBL" id="KAA6334929.1"/>
    </source>
</evidence>
<dbReference type="GO" id="GO:0000166">
    <property type="term" value="F:nucleotide binding"/>
    <property type="evidence" value="ECO:0007669"/>
    <property type="project" value="InterPro"/>
</dbReference>
<dbReference type="PANTHER" id="PTHR43708:SF7">
    <property type="entry name" value="OXIDOREDUCTASE"/>
    <property type="match status" value="1"/>
</dbReference>
<protein>
    <submittedName>
        <fullName evidence="3">Scyllo-inositol 2-dehydrogenase (NADP(+))</fullName>
        <ecNumber evidence="3">1.1.1.371</ecNumber>
    </submittedName>
</protein>
<accession>A0A5J4RMX7</accession>
<sequence>MSDFNKIIHTGLLAYGMSGKIFHAPFIDKHSGFNLYAVTERNIKKAQKDYPYLISYRSVDELLNDKAIELVIVNTPNCFHYEHVKAALQKGKNVLVEKPFVANTKQAEELFKLADEQGVEIFFYQNRRWDSDYLSVKEIIESGKLGKLNEIHIRYDRYRKAIGTKTFKEMPVAASGLQFDLGPHLLDQVISLFGKPVSYRKVLGKNRKGTQVDDYFFAQLSYPDSLNITVTASLLVANPQSAFILHGSEGSYVKQRTDVQEEQLLNGIKPNDTGYGIELPGKEGILSIIDNEGCKVEHIVPSKQGNYVSIFDAIYQTLVYQKPYPITREDVLTQLGILED</sequence>
<feature type="domain" description="Gfo/Idh/MocA-like oxidoreductase N-terminal" evidence="1">
    <location>
        <begin position="15"/>
        <end position="121"/>
    </location>
</feature>
<dbReference type="InterPro" id="IPR036291">
    <property type="entry name" value="NAD(P)-bd_dom_sf"/>
</dbReference>
<evidence type="ECO:0000259" key="1">
    <source>
        <dbReference type="Pfam" id="PF01408"/>
    </source>
</evidence>
<evidence type="ECO:0000259" key="2">
    <source>
        <dbReference type="Pfam" id="PF02894"/>
    </source>
</evidence>
<keyword evidence="3" id="KW-0560">Oxidoreductase</keyword>
<dbReference type="Gene3D" id="3.30.360.10">
    <property type="entry name" value="Dihydrodipicolinate Reductase, domain 2"/>
    <property type="match status" value="1"/>
</dbReference>
<dbReference type="InterPro" id="IPR051317">
    <property type="entry name" value="Gfo/Idh/MocA_oxidoreduct"/>
</dbReference>
<comment type="caution">
    <text evidence="3">The sequence shown here is derived from an EMBL/GenBank/DDBJ whole genome shotgun (WGS) entry which is preliminary data.</text>
</comment>
<reference evidence="3" key="1">
    <citation type="submission" date="2019-03" db="EMBL/GenBank/DDBJ databases">
        <title>Single cell metagenomics reveals metabolic interactions within the superorganism composed of flagellate Streblomastix strix and complex community of Bacteroidetes bacteria on its surface.</title>
        <authorList>
            <person name="Treitli S.C."/>
            <person name="Kolisko M."/>
            <person name="Husnik F."/>
            <person name="Keeling P."/>
            <person name="Hampl V."/>
        </authorList>
    </citation>
    <scope>NUCLEOTIDE SEQUENCE</scope>
    <source>
        <strain evidence="3">STM</strain>
    </source>
</reference>
<evidence type="ECO:0000313" key="3">
    <source>
        <dbReference type="EMBL" id="KAA6334924.1"/>
    </source>
</evidence>
<proteinExistence type="predicted"/>
<dbReference type="EMBL" id="SNRY01000945">
    <property type="protein sequence ID" value="KAA6334924.1"/>
    <property type="molecule type" value="Genomic_DNA"/>
</dbReference>
<dbReference type="Gene3D" id="3.40.50.720">
    <property type="entry name" value="NAD(P)-binding Rossmann-like Domain"/>
    <property type="match status" value="1"/>
</dbReference>
<dbReference type="InterPro" id="IPR004104">
    <property type="entry name" value="Gfo/Idh/MocA-like_OxRdtase_C"/>
</dbReference>
<gene>
    <name evidence="3" type="ORF">EZS27_016796</name>
    <name evidence="4" type="ORF">EZS27_016801</name>
</gene>
<dbReference type="EMBL" id="SNRY01000945">
    <property type="protein sequence ID" value="KAA6334929.1"/>
    <property type="molecule type" value="Genomic_DNA"/>
</dbReference>
<organism evidence="3">
    <name type="scientific">termite gut metagenome</name>
    <dbReference type="NCBI Taxonomy" id="433724"/>
    <lineage>
        <taxon>unclassified sequences</taxon>
        <taxon>metagenomes</taxon>
        <taxon>organismal metagenomes</taxon>
    </lineage>
</organism>
<dbReference type="Pfam" id="PF02894">
    <property type="entry name" value="GFO_IDH_MocA_C"/>
    <property type="match status" value="1"/>
</dbReference>
<dbReference type="SUPFAM" id="SSF55347">
    <property type="entry name" value="Glyceraldehyde-3-phosphate dehydrogenase-like, C-terminal domain"/>
    <property type="match status" value="1"/>
</dbReference>
<dbReference type="GO" id="GO:0102497">
    <property type="term" value="F:scyllo-inositol dehydrogenase (NADP+) activity"/>
    <property type="evidence" value="ECO:0007669"/>
    <property type="project" value="UniProtKB-EC"/>
</dbReference>
<dbReference type="SUPFAM" id="SSF51735">
    <property type="entry name" value="NAD(P)-binding Rossmann-fold domains"/>
    <property type="match status" value="1"/>
</dbReference>
<name>A0A5J4RMX7_9ZZZZ</name>
<dbReference type="EC" id="1.1.1.371" evidence="3"/>
<dbReference type="AlphaFoldDB" id="A0A5J4RMX7"/>
<feature type="domain" description="Gfo/Idh/MocA-like oxidoreductase C-terminal" evidence="2">
    <location>
        <begin position="137"/>
        <end position="337"/>
    </location>
</feature>
<dbReference type="PANTHER" id="PTHR43708">
    <property type="entry name" value="CONSERVED EXPRESSED OXIDOREDUCTASE (EUROFUNG)"/>
    <property type="match status" value="1"/>
</dbReference>
<dbReference type="Pfam" id="PF01408">
    <property type="entry name" value="GFO_IDH_MocA"/>
    <property type="match status" value="1"/>
</dbReference>
<dbReference type="InterPro" id="IPR000683">
    <property type="entry name" value="Gfo/Idh/MocA-like_OxRdtase_N"/>
</dbReference>